<dbReference type="Pfam" id="PF25225">
    <property type="entry name" value="DUF7843"/>
    <property type="match status" value="1"/>
</dbReference>
<dbReference type="STRING" id="716816.BST96_14195"/>
<sequence length="615" mass="70434">MSVFLLKLLSLLLIFFSASVHASLLPWLQQAERDQLAQQREWLNLLHYKSLAEPESFVDDDKFFLAANGYVDPAAELQATITAFYQQPVTQCRFVARRQFLLEQLPGIDFPIQACAEYQAWRDKVNAHSVVLVFASSYLNSPSSMYGHTFLRFDPVDVESGSTLLSYALNFGANADVNDNSLLYAYKGLFGGYEGMFAAGSYIEKVKEYSRLESRDLWEYRLNLEGEEIDRLMAHIWELNLINFDYYFFDENCSFRLLELMEVARPSVELTETFPVVAIPIDTVRIAEDNQLIDSVVYRPSRQVLLAEDLSEFSEAQKAMVLRLMADPAYADTEAFLALEPARQRALIDSSYRLLRYDNDKSSRDSKVAANSFQLLKRLTRYDKASPDNTLEERPVDPLDAHDTMLVSPVVGYEEDAPYVDLVWRYTYHDLLDNSPGYPRDTSLNMAQLVLRAKKDESLQLQRFDILEINSLAPRNEFFKPMAWRVNAGWERQWTEAKDQLVPQVNGGLGASYRGPLDGRLFAMVRGRVEYNEGFDNNLDAAPGIGVGYLLQGERANTLIEAEHYEFIQNLSRSTFSVNYQWMLSKDSAIRIGFKRNLFEGEGINETSIGYRAYF</sequence>
<protein>
    <submittedName>
        <fullName evidence="5">Uncharacterized protein</fullName>
    </submittedName>
</protein>
<dbReference type="InterPro" id="IPR025178">
    <property type="entry name" value="Lnb_N"/>
</dbReference>
<feature type="domain" description="DUF7843" evidence="4">
    <location>
        <begin position="35"/>
        <end position="104"/>
    </location>
</feature>
<evidence type="ECO:0000259" key="3">
    <source>
        <dbReference type="Pfam" id="PF25222"/>
    </source>
</evidence>
<proteinExistence type="predicted"/>
<name>A0A1X9NDM9_9GAMM</name>
<accession>A0A1X9NDM9</accession>
<dbReference type="InterPro" id="IPR057162">
    <property type="entry name" value="DUF7840"/>
</dbReference>
<reference evidence="5 6" key="1">
    <citation type="submission" date="2016-11" db="EMBL/GenBank/DDBJ databases">
        <title>Trade-off between light-utilization and light-protection in marine flavobacteria.</title>
        <authorList>
            <person name="Kumagai Y."/>
        </authorList>
    </citation>
    <scope>NUCLEOTIDE SEQUENCE [LARGE SCALE GENOMIC DNA]</scope>
    <source>
        <strain evidence="5 6">NBRC 107125</strain>
    </source>
</reference>
<evidence type="ECO:0000259" key="2">
    <source>
        <dbReference type="Pfam" id="PF13387"/>
    </source>
</evidence>
<evidence type="ECO:0000313" key="5">
    <source>
        <dbReference type="EMBL" id="ARN75164.1"/>
    </source>
</evidence>
<feature type="chain" id="PRO_5013231188" evidence="1">
    <location>
        <begin position="23"/>
        <end position="615"/>
    </location>
</feature>
<dbReference type="Pfam" id="PF13387">
    <property type="entry name" value="Lnb_N"/>
    <property type="match status" value="1"/>
</dbReference>
<dbReference type="Pfam" id="PF25222">
    <property type="entry name" value="DUF7840"/>
    <property type="match status" value="1"/>
</dbReference>
<evidence type="ECO:0000259" key="4">
    <source>
        <dbReference type="Pfam" id="PF25225"/>
    </source>
</evidence>
<dbReference type="Proteomes" id="UP000193450">
    <property type="component" value="Chromosome"/>
</dbReference>
<organism evidence="5 6">
    <name type="scientific">Oceanicoccus sagamiensis</name>
    <dbReference type="NCBI Taxonomy" id="716816"/>
    <lineage>
        <taxon>Bacteria</taxon>
        <taxon>Pseudomonadati</taxon>
        <taxon>Pseudomonadota</taxon>
        <taxon>Gammaproteobacteria</taxon>
        <taxon>Cellvibrionales</taxon>
        <taxon>Spongiibacteraceae</taxon>
        <taxon>Oceanicoccus</taxon>
    </lineage>
</organism>
<dbReference type="OrthoDB" id="9759948at2"/>
<keyword evidence="6" id="KW-1185">Reference proteome</keyword>
<dbReference type="InterPro" id="IPR057165">
    <property type="entry name" value="DUF7843"/>
</dbReference>
<keyword evidence="1" id="KW-0732">Signal</keyword>
<gene>
    <name evidence="5" type="ORF">BST96_14195</name>
</gene>
<dbReference type="AlphaFoldDB" id="A0A1X9NDM9"/>
<evidence type="ECO:0000256" key="1">
    <source>
        <dbReference type="SAM" id="SignalP"/>
    </source>
</evidence>
<dbReference type="EMBL" id="CP019343">
    <property type="protein sequence ID" value="ARN75164.1"/>
    <property type="molecule type" value="Genomic_DNA"/>
</dbReference>
<feature type="domain" description="DUF7840" evidence="3">
    <location>
        <begin position="395"/>
        <end position="614"/>
    </location>
</feature>
<evidence type="ECO:0000313" key="6">
    <source>
        <dbReference type="Proteomes" id="UP000193450"/>
    </source>
</evidence>
<feature type="domain" description="Lnb N-terminal periplasmic" evidence="2">
    <location>
        <begin position="117"/>
        <end position="288"/>
    </location>
</feature>
<feature type="signal peptide" evidence="1">
    <location>
        <begin position="1"/>
        <end position="22"/>
    </location>
</feature>
<dbReference type="KEGG" id="osg:BST96_14195"/>